<accession>A0A699RAQ1</accession>
<comment type="caution">
    <text evidence="1">The sequence shown here is derived from an EMBL/GenBank/DDBJ whole genome shotgun (WGS) entry which is preliminary data.</text>
</comment>
<dbReference type="AlphaFoldDB" id="A0A699RAQ1"/>
<dbReference type="EMBL" id="BKCJ011086949">
    <property type="protein sequence ID" value="GFC82925.1"/>
    <property type="molecule type" value="Genomic_DNA"/>
</dbReference>
<proteinExistence type="predicted"/>
<name>A0A699RAQ1_TANCI</name>
<organism evidence="1">
    <name type="scientific">Tanacetum cinerariifolium</name>
    <name type="common">Dalmatian daisy</name>
    <name type="synonym">Chrysanthemum cinerariifolium</name>
    <dbReference type="NCBI Taxonomy" id="118510"/>
    <lineage>
        <taxon>Eukaryota</taxon>
        <taxon>Viridiplantae</taxon>
        <taxon>Streptophyta</taxon>
        <taxon>Embryophyta</taxon>
        <taxon>Tracheophyta</taxon>
        <taxon>Spermatophyta</taxon>
        <taxon>Magnoliopsida</taxon>
        <taxon>eudicotyledons</taxon>
        <taxon>Gunneridae</taxon>
        <taxon>Pentapetalae</taxon>
        <taxon>asterids</taxon>
        <taxon>campanulids</taxon>
        <taxon>Asterales</taxon>
        <taxon>Asteraceae</taxon>
        <taxon>Asteroideae</taxon>
        <taxon>Anthemideae</taxon>
        <taxon>Anthemidinae</taxon>
        <taxon>Tanacetum</taxon>
    </lineage>
</organism>
<protein>
    <recommendedName>
        <fullName evidence="2">Integrase, catalytic region, zinc finger, CCHC-type, peptidase aspartic, catalytic</fullName>
    </recommendedName>
</protein>
<feature type="non-terminal residue" evidence="1">
    <location>
        <position position="1"/>
    </location>
</feature>
<evidence type="ECO:0008006" key="2">
    <source>
        <dbReference type="Google" id="ProtNLM"/>
    </source>
</evidence>
<gene>
    <name evidence="1" type="ORF">Tci_854895</name>
</gene>
<sequence length="186" mass="20516">EDDGNGEEDQGLRVSEEQRLIEEVEADELYRDVDINHGRGLQVSQDIEDSHVTLTPVKPDDQQESSSVSSFVTSMLNLISDAGVESIFMTALSLIAPLQTPTPIMTPSTIATITTSSDAPIPPTTIPSEVLQNLPTFDSVFCFEDRVKSLEVNFSEFMQTNQFAEAVFNISGIVHQYMNQQMTKAV</sequence>
<reference evidence="1" key="1">
    <citation type="journal article" date="2019" name="Sci. Rep.">
        <title>Draft genome of Tanacetum cinerariifolium, the natural source of mosquito coil.</title>
        <authorList>
            <person name="Yamashiro T."/>
            <person name="Shiraishi A."/>
            <person name="Satake H."/>
            <person name="Nakayama K."/>
        </authorList>
    </citation>
    <scope>NUCLEOTIDE SEQUENCE</scope>
</reference>
<evidence type="ECO:0000313" key="1">
    <source>
        <dbReference type="EMBL" id="GFC82925.1"/>
    </source>
</evidence>